<keyword evidence="2" id="KW-0472">Membrane</keyword>
<feature type="region of interest" description="Disordered" evidence="1">
    <location>
        <begin position="137"/>
        <end position="210"/>
    </location>
</feature>
<dbReference type="EMBL" id="CAJRAY010000105">
    <property type="protein sequence ID" value="CAG5093350.1"/>
    <property type="molecule type" value="Genomic_DNA"/>
</dbReference>
<reference evidence="3 4" key="1">
    <citation type="submission" date="2021-04" db="EMBL/GenBank/DDBJ databases">
        <authorList>
            <person name="Rakotoarivonina H."/>
        </authorList>
    </citation>
    <scope>NUCLEOTIDE SEQUENCE [LARGE SCALE GENOMIC DNA]</scope>
    <source>
        <strain evidence="3 4">XE</strain>
    </source>
</reference>
<dbReference type="NCBIfam" id="TIGR02867">
    <property type="entry name" value="spore_II_P"/>
    <property type="match status" value="1"/>
</dbReference>
<dbReference type="InterPro" id="IPR010897">
    <property type="entry name" value="Spore_II_P"/>
</dbReference>
<comment type="caution">
    <text evidence="3">The sequence shown here is derived from an EMBL/GenBank/DDBJ whole genome shotgun (WGS) entry which is preliminary data.</text>
</comment>
<proteinExistence type="predicted"/>
<keyword evidence="4" id="KW-1185">Reference proteome</keyword>
<feature type="transmembrane region" description="Helical" evidence="2">
    <location>
        <begin position="27"/>
        <end position="48"/>
    </location>
</feature>
<dbReference type="Proteomes" id="UP000681526">
    <property type="component" value="Unassembled WGS sequence"/>
</dbReference>
<name>A0ABN7SAM7_THEXY</name>
<evidence type="ECO:0000256" key="1">
    <source>
        <dbReference type="SAM" id="MobiDB-lite"/>
    </source>
</evidence>
<feature type="compositionally biased region" description="Low complexity" evidence="1">
    <location>
        <begin position="189"/>
        <end position="199"/>
    </location>
</feature>
<sequence>MKRITVQWHAPRTSEALRRLLVQWRTFVLLSVCTFVAFVAAGLAGMAFHSSSAADWPAMNGAAASLPNGVLGEMAGMELPSFKSSESRTGFDGRRAASFLIRFITGINPHQPRSLLASEMPGLETSRAVLLRRGSVGEHVTGPEDHPPLPAPDGDEHDDAQKPETSDPPGKQADGTDPDEAAGGGAAPNGGQAAPEQPASPEKPAAPTETKRKVALIYHSHNRESWLPELGEGAKNAESDEINITLVGKRLAQRLEEAGIGAIHADVDYVTAIEDYRWELSYKYSKETVLEAMAEHDSLTYLFDIHRDSQPRGYTTATIDGKDYAQVYFIIGKGNPDWRKNEAFAADIHRLLEERYPGISRGIWGKDSSSGNGEYNQSLSPNSLLIEIGGIENTLEECYRTADALAEVIAELYRNAVETNAGAE</sequence>
<keyword evidence="2" id="KW-0812">Transmembrane</keyword>
<protein>
    <submittedName>
        <fullName evidence="3">Stage II sporulation protein P, SpoIIP</fullName>
    </submittedName>
</protein>
<dbReference type="SUPFAM" id="SSF53187">
    <property type="entry name" value="Zn-dependent exopeptidases"/>
    <property type="match status" value="1"/>
</dbReference>
<organism evidence="3 4">
    <name type="scientific">Thermobacillus xylanilyticus</name>
    <dbReference type="NCBI Taxonomy" id="76633"/>
    <lineage>
        <taxon>Bacteria</taxon>
        <taxon>Bacillati</taxon>
        <taxon>Bacillota</taxon>
        <taxon>Bacilli</taxon>
        <taxon>Bacillales</taxon>
        <taxon>Paenibacillaceae</taxon>
        <taxon>Thermobacillus</taxon>
    </lineage>
</organism>
<keyword evidence="2" id="KW-1133">Transmembrane helix</keyword>
<dbReference type="RefSeq" id="WP_213487005.1">
    <property type="nucleotide sequence ID" value="NZ_CAJRAY010000105.1"/>
</dbReference>
<evidence type="ECO:0000313" key="4">
    <source>
        <dbReference type="Proteomes" id="UP000681526"/>
    </source>
</evidence>
<accession>A0ABN7SAM7</accession>
<evidence type="ECO:0000313" key="3">
    <source>
        <dbReference type="EMBL" id="CAG5093350.1"/>
    </source>
</evidence>
<evidence type="ECO:0000256" key="2">
    <source>
        <dbReference type="SAM" id="Phobius"/>
    </source>
</evidence>
<gene>
    <name evidence="3" type="primary">txxe 3667-spoIIP</name>
    <name evidence="3" type="ORF">TXXE_19615</name>
</gene>
<dbReference type="Pfam" id="PF07454">
    <property type="entry name" value="SpoIIP"/>
    <property type="match status" value="1"/>
</dbReference>